<gene>
    <name evidence="2" type="ORF">Tco_0656158</name>
</gene>
<evidence type="ECO:0000313" key="3">
    <source>
        <dbReference type="Proteomes" id="UP001151760"/>
    </source>
</evidence>
<feature type="region of interest" description="Disordered" evidence="1">
    <location>
        <begin position="74"/>
        <end position="115"/>
    </location>
</feature>
<evidence type="ECO:0000256" key="1">
    <source>
        <dbReference type="SAM" id="MobiDB-lite"/>
    </source>
</evidence>
<dbReference type="Proteomes" id="UP001151760">
    <property type="component" value="Unassembled WGS sequence"/>
</dbReference>
<name>A0ABQ4X7Z2_9ASTR</name>
<reference evidence="2" key="1">
    <citation type="journal article" date="2022" name="Int. J. Mol. Sci.">
        <title>Draft Genome of Tanacetum Coccineum: Genomic Comparison of Closely Related Tanacetum-Family Plants.</title>
        <authorList>
            <person name="Yamashiro T."/>
            <person name="Shiraishi A."/>
            <person name="Nakayama K."/>
            <person name="Satake H."/>
        </authorList>
    </citation>
    <scope>NUCLEOTIDE SEQUENCE</scope>
</reference>
<comment type="caution">
    <text evidence="2">The sequence shown here is derived from an EMBL/GenBank/DDBJ whole genome shotgun (WGS) entry which is preliminary data.</text>
</comment>
<accession>A0ABQ4X7Z2</accession>
<keyword evidence="3" id="KW-1185">Reference proteome</keyword>
<organism evidence="2 3">
    <name type="scientific">Tanacetum coccineum</name>
    <dbReference type="NCBI Taxonomy" id="301880"/>
    <lineage>
        <taxon>Eukaryota</taxon>
        <taxon>Viridiplantae</taxon>
        <taxon>Streptophyta</taxon>
        <taxon>Embryophyta</taxon>
        <taxon>Tracheophyta</taxon>
        <taxon>Spermatophyta</taxon>
        <taxon>Magnoliopsida</taxon>
        <taxon>eudicotyledons</taxon>
        <taxon>Gunneridae</taxon>
        <taxon>Pentapetalae</taxon>
        <taxon>asterids</taxon>
        <taxon>campanulids</taxon>
        <taxon>Asterales</taxon>
        <taxon>Asteraceae</taxon>
        <taxon>Asteroideae</taxon>
        <taxon>Anthemideae</taxon>
        <taxon>Anthemidinae</taxon>
        <taxon>Tanacetum</taxon>
    </lineage>
</organism>
<dbReference type="EMBL" id="BQNB010009286">
    <property type="protein sequence ID" value="GJS61374.1"/>
    <property type="molecule type" value="Genomic_DNA"/>
</dbReference>
<sequence>MLDEAQGKPPRAAFGVRISHGDYDIKEAVTHVMRRSSVPVMEIMPIDQVLFDQLSSSHVYRAFYMAFKEKARRSSRRRLRASKGPSMGRRPGTLTGPTIGASRRRPRGFEEKAKGQKRMLHPLREYVITLYTRGKIRTRVTVTLISGAEEAILYDRVEETLMYYVNRNYAL</sequence>
<proteinExistence type="predicted"/>
<protein>
    <submittedName>
        <fullName evidence="2">Uncharacterized protein</fullName>
    </submittedName>
</protein>
<reference evidence="2" key="2">
    <citation type="submission" date="2022-01" db="EMBL/GenBank/DDBJ databases">
        <authorList>
            <person name="Yamashiro T."/>
            <person name="Shiraishi A."/>
            <person name="Satake H."/>
            <person name="Nakayama K."/>
        </authorList>
    </citation>
    <scope>NUCLEOTIDE SEQUENCE</scope>
</reference>
<evidence type="ECO:0000313" key="2">
    <source>
        <dbReference type="EMBL" id="GJS61374.1"/>
    </source>
</evidence>